<dbReference type="PROSITE" id="PS01124">
    <property type="entry name" value="HTH_ARAC_FAMILY_2"/>
    <property type="match status" value="1"/>
</dbReference>
<dbReference type="InterPro" id="IPR018060">
    <property type="entry name" value="HTH_AraC"/>
</dbReference>
<dbReference type="Gene3D" id="1.10.10.60">
    <property type="entry name" value="Homeodomain-like"/>
    <property type="match status" value="1"/>
</dbReference>
<dbReference type="Proteomes" id="UP000238375">
    <property type="component" value="Unassembled WGS sequence"/>
</dbReference>
<keyword evidence="1" id="KW-0805">Transcription regulation</keyword>
<evidence type="ECO:0000256" key="2">
    <source>
        <dbReference type="ARBA" id="ARBA00023125"/>
    </source>
</evidence>
<evidence type="ECO:0000313" key="6">
    <source>
        <dbReference type="Proteomes" id="UP000238375"/>
    </source>
</evidence>
<dbReference type="GO" id="GO:0043565">
    <property type="term" value="F:sequence-specific DNA binding"/>
    <property type="evidence" value="ECO:0007669"/>
    <property type="project" value="InterPro"/>
</dbReference>
<dbReference type="RefSeq" id="WP_106138263.1">
    <property type="nucleotide sequence ID" value="NZ_PVTE01000010.1"/>
</dbReference>
<dbReference type="InterPro" id="IPR009057">
    <property type="entry name" value="Homeodomain-like_sf"/>
</dbReference>
<organism evidence="5 6">
    <name type="scientific">Spirosoma oryzae</name>
    <dbReference type="NCBI Taxonomy" id="1469603"/>
    <lineage>
        <taxon>Bacteria</taxon>
        <taxon>Pseudomonadati</taxon>
        <taxon>Bacteroidota</taxon>
        <taxon>Cytophagia</taxon>
        <taxon>Cytophagales</taxon>
        <taxon>Cytophagaceae</taxon>
        <taxon>Spirosoma</taxon>
    </lineage>
</organism>
<dbReference type="InterPro" id="IPR046532">
    <property type="entry name" value="DUF6597"/>
</dbReference>
<dbReference type="Pfam" id="PF12833">
    <property type="entry name" value="HTH_18"/>
    <property type="match status" value="1"/>
</dbReference>
<feature type="domain" description="HTH araC/xylS-type" evidence="4">
    <location>
        <begin position="152"/>
        <end position="254"/>
    </location>
</feature>
<dbReference type="SMART" id="SM00342">
    <property type="entry name" value="HTH_ARAC"/>
    <property type="match status" value="1"/>
</dbReference>
<dbReference type="Pfam" id="PF20240">
    <property type="entry name" value="DUF6597"/>
    <property type="match status" value="1"/>
</dbReference>
<evidence type="ECO:0000313" key="5">
    <source>
        <dbReference type="EMBL" id="PRY37538.1"/>
    </source>
</evidence>
<keyword evidence="2 5" id="KW-0238">DNA-binding</keyword>
<evidence type="ECO:0000256" key="3">
    <source>
        <dbReference type="ARBA" id="ARBA00023163"/>
    </source>
</evidence>
<evidence type="ECO:0000256" key="1">
    <source>
        <dbReference type="ARBA" id="ARBA00023015"/>
    </source>
</evidence>
<comment type="caution">
    <text evidence="5">The sequence shown here is derived from an EMBL/GenBank/DDBJ whole genome shotgun (WGS) entry which is preliminary data.</text>
</comment>
<dbReference type="PANTHER" id="PTHR46796">
    <property type="entry name" value="HTH-TYPE TRANSCRIPTIONAL ACTIVATOR RHAS-RELATED"/>
    <property type="match status" value="1"/>
</dbReference>
<dbReference type="EMBL" id="PVTE01000010">
    <property type="protein sequence ID" value="PRY37538.1"/>
    <property type="molecule type" value="Genomic_DNA"/>
</dbReference>
<reference evidence="5 6" key="1">
    <citation type="submission" date="2018-03" db="EMBL/GenBank/DDBJ databases">
        <title>Genomic Encyclopedia of Archaeal and Bacterial Type Strains, Phase II (KMG-II): from individual species to whole genera.</title>
        <authorList>
            <person name="Goeker M."/>
        </authorList>
    </citation>
    <scope>NUCLEOTIDE SEQUENCE [LARGE SCALE GENOMIC DNA]</scope>
    <source>
        <strain evidence="5 6">DSM 28354</strain>
    </source>
</reference>
<dbReference type="OrthoDB" id="635259at2"/>
<protein>
    <submittedName>
        <fullName evidence="5">AraC-like DNA-binding protein</fullName>
    </submittedName>
</protein>
<sequence>MQHLEVESPESLRSVIKCFWYTSIDFAKNQSNFEVIPDGYAELIFHFGSHCSIATSNGLQPLPSPFLVGLLNQPVCFHSTGRLEIIGVRCFPWTVFALLGLPSDKDGVRTIEHPVAHLQAALTELIQAGQINEALATVAAYFLAAQSPVDPNAVLQKAGAAMRNANGTLPVSQVAAAAHATVRTLERKFKQSAGHTVKDVSALMRFEQVRDQIWIDPNVSLAGLAHELGYTDQAHLSREFKRYSGTTPAAFARRTKKVKQTIGDDFVVFVQA</sequence>
<keyword evidence="6" id="KW-1185">Reference proteome</keyword>
<dbReference type="AlphaFoldDB" id="A0A2T0SVV6"/>
<keyword evidence="3" id="KW-0804">Transcription</keyword>
<name>A0A2T0SVV6_9BACT</name>
<proteinExistence type="predicted"/>
<dbReference type="SUPFAM" id="SSF46689">
    <property type="entry name" value="Homeodomain-like"/>
    <property type="match status" value="1"/>
</dbReference>
<dbReference type="PANTHER" id="PTHR46796:SF13">
    <property type="entry name" value="HTH-TYPE TRANSCRIPTIONAL ACTIVATOR RHAS"/>
    <property type="match status" value="1"/>
</dbReference>
<accession>A0A2T0SVV6</accession>
<evidence type="ECO:0000259" key="4">
    <source>
        <dbReference type="PROSITE" id="PS01124"/>
    </source>
</evidence>
<dbReference type="InterPro" id="IPR050204">
    <property type="entry name" value="AraC_XylS_family_regulators"/>
</dbReference>
<gene>
    <name evidence="5" type="ORF">CLV58_1107</name>
</gene>
<dbReference type="GO" id="GO:0003700">
    <property type="term" value="F:DNA-binding transcription factor activity"/>
    <property type="evidence" value="ECO:0007669"/>
    <property type="project" value="InterPro"/>
</dbReference>